<sequence length="346" mass="39053">MTNETGMMIDEDVLDYLEDRLTHEMQDITNALNNLLYAHRAVLQISHLESDEDIAALSHADLTLLLKLADPNSSYDNVTLSNRKILGLVLNALNVVEYRLPTYQSTLLEKRAFELNEVLILDKTVGQGVIFSAAWNWLHGIQDVNLDQIGFSEVPETDGIYLVLDEHKQVRMGRLFHNADDGLSFIEHHANESSAWHKAEELNEDELPICLLTNWVLVIPEIVPTVRATGAPLKAATDCTRIYAFVTNLSPHVKTELVTHFAGILDRELNSVQAIGRLSELDWQNAARAVADDVLLRLSDRTSWSTEKAWPCFVAVLKELGFNFETHQFDAQYEYGANDEEHDTDS</sequence>
<keyword evidence="2" id="KW-1185">Reference proteome</keyword>
<dbReference type="Proteomes" id="UP000240568">
    <property type="component" value="Segment"/>
</dbReference>
<evidence type="ECO:0000313" key="2">
    <source>
        <dbReference type="Proteomes" id="UP000240568"/>
    </source>
</evidence>
<accession>A0A2H4IBN8</accession>
<gene>
    <name evidence="1" type="ORF">Y3_270</name>
</gene>
<evidence type="ECO:0000313" key="1">
    <source>
        <dbReference type="EMBL" id="ARW58910.1"/>
    </source>
</evidence>
<name>A0A2H4IBN8_9CAUD</name>
<dbReference type="EMBL" id="KY984068">
    <property type="protein sequence ID" value="ARW58910.1"/>
    <property type="molecule type" value="Genomic_DNA"/>
</dbReference>
<protein>
    <submittedName>
        <fullName evidence="1">Uncharacterized protein</fullName>
    </submittedName>
</protein>
<proteinExistence type="predicted"/>
<reference evidence="1 2" key="1">
    <citation type="submission" date="2017-04" db="EMBL/GenBank/DDBJ databases">
        <authorList>
            <person name="Afonso C.L."/>
            <person name="Miller P.J."/>
            <person name="Scott M.A."/>
            <person name="Spackman E."/>
            <person name="Goraichik I."/>
            <person name="Dimitrov K.M."/>
            <person name="Suarez D.L."/>
            <person name="Swayne D.E."/>
        </authorList>
    </citation>
    <scope>NUCLEOTIDE SEQUENCE [LARGE SCALE GENOMIC DNA]</scope>
</reference>
<organism evidence="1 2">
    <name type="scientific">Erwinia phage vB_EamM_Y3</name>
    <dbReference type="NCBI Taxonomy" id="1983553"/>
    <lineage>
        <taxon>Viruses</taxon>
        <taxon>Duplodnaviria</taxon>
        <taxon>Heunggongvirae</taxon>
        <taxon>Uroviricota</taxon>
        <taxon>Caudoviricetes</taxon>
        <taxon>Sasquatchvirus</taxon>
        <taxon>Sasquatchvirus Y3</taxon>
    </lineage>
</organism>